<dbReference type="InterPro" id="IPR023996">
    <property type="entry name" value="TonB-dep_OMP_SusC/RagA"/>
</dbReference>
<dbReference type="InterPro" id="IPR023997">
    <property type="entry name" value="TonB-dep_OMP_SusC/RagA_CS"/>
</dbReference>
<evidence type="ECO:0000256" key="1">
    <source>
        <dbReference type="ARBA" id="ARBA00004571"/>
    </source>
</evidence>
<evidence type="ECO:0000313" key="8">
    <source>
        <dbReference type="EMBL" id="EJW97085.1"/>
    </source>
</evidence>
<dbReference type="GO" id="GO:0015344">
    <property type="term" value="F:siderophore uptake transmembrane transporter activity"/>
    <property type="evidence" value="ECO:0007669"/>
    <property type="project" value="TreeGrafter"/>
</dbReference>
<dbReference type="Pfam" id="PF07715">
    <property type="entry name" value="Plug"/>
    <property type="match status" value="1"/>
</dbReference>
<dbReference type="EMBL" id="AMCI01004950">
    <property type="protein sequence ID" value="EJW97085.1"/>
    <property type="molecule type" value="Genomic_DNA"/>
</dbReference>
<keyword evidence="5" id="KW-0472">Membrane</keyword>
<organism evidence="8">
    <name type="scientific">gut metagenome</name>
    <dbReference type="NCBI Taxonomy" id="749906"/>
    <lineage>
        <taxon>unclassified sequences</taxon>
        <taxon>metagenomes</taxon>
        <taxon>organismal metagenomes</taxon>
    </lineage>
</organism>
<reference evidence="8" key="1">
    <citation type="journal article" date="2012" name="PLoS ONE">
        <title>Gene sets for utilization of primary and secondary nutrition supplies in the distal gut of endangered iberian lynx.</title>
        <authorList>
            <person name="Alcaide M."/>
            <person name="Messina E."/>
            <person name="Richter M."/>
            <person name="Bargiela R."/>
            <person name="Peplies J."/>
            <person name="Huws S.A."/>
            <person name="Newbold C.J."/>
            <person name="Golyshin P.N."/>
            <person name="Simon M.A."/>
            <person name="Lopez G."/>
            <person name="Yakimov M.M."/>
            <person name="Ferrer M."/>
        </authorList>
    </citation>
    <scope>NUCLEOTIDE SEQUENCE</scope>
</reference>
<dbReference type="GO" id="GO:0009279">
    <property type="term" value="C:cell outer membrane"/>
    <property type="evidence" value="ECO:0007669"/>
    <property type="project" value="UniProtKB-SubCell"/>
</dbReference>
<protein>
    <submittedName>
        <fullName evidence="8">TonB-dependent receptor plug domain protein</fullName>
    </submittedName>
</protein>
<keyword evidence="8" id="KW-0675">Receptor</keyword>
<evidence type="ECO:0000256" key="6">
    <source>
        <dbReference type="ARBA" id="ARBA00023237"/>
    </source>
</evidence>
<dbReference type="SUPFAM" id="SSF49464">
    <property type="entry name" value="Carboxypeptidase regulatory domain-like"/>
    <property type="match status" value="1"/>
</dbReference>
<proteinExistence type="predicted"/>
<dbReference type="Gene3D" id="2.60.40.1120">
    <property type="entry name" value="Carboxypeptidase-like, regulatory domain"/>
    <property type="match status" value="1"/>
</dbReference>
<dbReference type="InterPro" id="IPR037066">
    <property type="entry name" value="Plug_dom_sf"/>
</dbReference>
<dbReference type="Gene3D" id="2.40.170.20">
    <property type="entry name" value="TonB-dependent receptor, beta-barrel domain"/>
    <property type="match status" value="1"/>
</dbReference>
<dbReference type="PROSITE" id="PS52016">
    <property type="entry name" value="TONB_DEPENDENT_REC_3"/>
    <property type="match status" value="1"/>
</dbReference>
<dbReference type="InterPro" id="IPR039426">
    <property type="entry name" value="TonB-dep_rcpt-like"/>
</dbReference>
<dbReference type="Pfam" id="PF13715">
    <property type="entry name" value="CarbopepD_reg_2"/>
    <property type="match status" value="1"/>
</dbReference>
<keyword evidence="3" id="KW-0812">Transmembrane</keyword>
<keyword evidence="2" id="KW-0813">Transport</keyword>
<dbReference type="PANTHER" id="PTHR30069">
    <property type="entry name" value="TONB-DEPENDENT OUTER MEMBRANE RECEPTOR"/>
    <property type="match status" value="1"/>
</dbReference>
<dbReference type="NCBIfam" id="TIGR04057">
    <property type="entry name" value="SusC_RagA_signa"/>
    <property type="match status" value="1"/>
</dbReference>
<sequence length="954" mass="105632">MVGASVRVEGVQKVTMTDDKGHFVLDDVPASAKFLKISYIGYEPQNVSIAGNVKVVMKDNNMLDEAVVIGYGTARKIGTVVGSVAKVGGEKISAMPASNIAEAMQGQVAGLQVLSNSGDAGEINSSSMAIRGIGSLTAGNSPLVVVDGTPVDASVMGLMNSADIESVTTLKDASATSIYGSRASNGVIFITTKRGRKGMEKAQVTISQKVGWSQLARRIGNPMNSTEYLNFALENGILTGDQYATYKAHGANTDWQDYFFRNDAPMYETNFSIRGGGQMASYFVSASYLDNTGVDDLSHMKRYNVRANIEAQANDWLKFGVNQNIIYTDRLSNGYTSPGTNNIRSYSTAAVSFAPFWDPFDPKSREEHKILFMNDYDTKWLAEMQPAQVNDIIYNGSAYLQLNPIKGLTLKSQLGVYATNTNAKTSVLPGFPGQNGQGSTRRSDSRDAQWTITNTAEYRFNVGDNHEFTLLAGQEGIKFNSKAFGAGARGTEDDRLMQFGNMTESNIKDLSESTASYQFLSFFGRVDYSLLRKYYLNFTVRNDQSSRFGSNNRSAMFYSGGVMWDMKSENFLKNVYWLDDLDFRVSVGSTGNASIGNYSSLGLVGSGMYNGNMAWLLFQPSNAELGWEKQIQTNVGFSAALFNRFNVELNVYNRVTKDMLMNVPLPSTTGFSTQMMNVGELSNKGIELTLNYDVFKRKDYFLNVRANYAYNINEIKKLFYGVDEWPDEAKLLCYKVGESLNYYMPIYAGVDRNTGEPMWYKKGYSGDAGYDFNPETMTKDASNLSKLNQNTGKKFYAPHSGGFGFTAGWNGLTLSTDFAFVLGKYMVNNTYLWNTGRTNLMQNGANADRDMLNIWKKPGDCTALPAFQYNSQFDTHLLENASFLRLKNLTLSYDLPKSFVEATHFMTGARLSFTGRNLFTVTKFKGADPEINTNIAYGNYPSTRQFVLGVELSF</sequence>
<dbReference type="SUPFAM" id="SSF56935">
    <property type="entry name" value="Porins"/>
    <property type="match status" value="1"/>
</dbReference>
<dbReference type="InterPro" id="IPR008969">
    <property type="entry name" value="CarboxyPept-like_regulatory"/>
</dbReference>
<comment type="subcellular location">
    <subcellularLocation>
        <location evidence="1">Cell outer membrane</location>
        <topology evidence="1">Multi-pass membrane protein</topology>
    </subcellularLocation>
</comment>
<dbReference type="AlphaFoldDB" id="J9CB27"/>
<keyword evidence="4" id="KW-0732">Signal</keyword>
<gene>
    <name evidence="8" type="ORF">EVA_14806</name>
</gene>
<evidence type="ECO:0000256" key="2">
    <source>
        <dbReference type="ARBA" id="ARBA00022448"/>
    </source>
</evidence>
<accession>J9CB27</accession>
<comment type="caution">
    <text evidence="8">The sequence shown here is derived from an EMBL/GenBank/DDBJ whole genome shotgun (WGS) entry which is preliminary data.</text>
</comment>
<dbReference type="NCBIfam" id="TIGR04056">
    <property type="entry name" value="OMP_RagA_SusC"/>
    <property type="match status" value="1"/>
</dbReference>
<evidence type="ECO:0000256" key="4">
    <source>
        <dbReference type="ARBA" id="ARBA00022729"/>
    </source>
</evidence>
<evidence type="ECO:0000256" key="5">
    <source>
        <dbReference type="ARBA" id="ARBA00023136"/>
    </source>
</evidence>
<name>J9CB27_9ZZZZ</name>
<dbReference type="InterPro" id="IPR036942">
    <property type="entry name" value="Beta-barrel_TonB_sf"/>
</dbReference>
<feature type="domain" description="TonB-dependent receptor plug" evidence="7">
    <location>
        <begin position="80"/>
        <end position="187"/>
    </location>
</feature>
<dbReference type="InterPro" id="IPR012910">
    <property type="entry name" value="Plug_dom"/>
</dbReference>
<keyword evidence="6" id="KW-0998">Cell outer membrane</keyword>
<dbReference type="Gene3D" id="2.170.130.10">
    <property type="entry name" value="TonB-dependent receptor, plug domain"/>
    <property type="match status" value="1"/>
</dbReference>
<dbReference type="GO" id="GO:0044718">
    <property type="term" value="P:siderophore transmembrane transport"/>
    <property type="evidence" value="ECO:0007669"/>
    <property type="project" value="TreeGrafter"/>
</dbReference>
<dbReference type="PANTHER" id="PTHR30069:SF29">
    <property type="entry name" value="HEMOGLOBIN AND HEMOGLOBIN-HAPTOGLOBIN-BINDING PROTEIN 1-RELATED"/>
    <property type="match status" value="1"/>
</dbReference>
<evidence type="ECO:0000256" key="3">
    <source>
        <dbReference type="ARBA" id="ARBA00022692"/>
    </source>
</evidence>
<evidence type="ECO:0000259" key="7">
    <source>
        <dbReference type="Pfam" id="PF07715"/>
    </source>
</evidence>